<organism evidence="12 13">
    <name type="scientific">Zhongshania guokunii</name>
    <dbReference type="NCBI Taxonomy" id="641783"/>
    <lineage>
        <taxon>Bacteria</taxon>
        <taxon>Pseudomonadati</taxon>
        <taxon>Pseudomonadota</taxon>
        <taxon>Gammaproteobacteria</taxon>
        <taxon>Cellvibrionales</taxon>
        <taxon>Spongiibacteraceae</taxon>
        <taxon>Zhongshania</taxon>
    </lineage>
</organism>
<feature type="binding site" evidence="9">
    <location>
        <begin position="37"/>
        <end position="38"/>
    </location>
    <ligand>
        <name>4-CDP-2-C-methyl-D-erythritol 2-phosphate</name>
        <dbReference type="ChEBI" id="CHEBI:57919"/>
    </ligand>
</feature>
<dbReference type="GO" id="GO:0008685">
    <property type="term" value="F:2-C-methyl-D-erythritol 2,4-cyclodiphosphate synthase activity"/>
    <property type="evidence" value="ECO:0007669"/>
    <property type="project" value="UniProtKB-EC"/>
</dbReference>
<feature type="binding site" evidence="9">
    <location>
        <position position="142"/>
    </location>
    <ligand>
        <name>4-CDP-2-C-methyl-D-erythritol 2-phosphate</name>
        <dbReference type="ChEBI" id="CHEBI:57919"/>
    </ligand>
</feature>
<comment type="caution">
    <text evidence="12">The sequence shown here is derived from an EMBL/GenBank/DDBJ whole genome shotgun (WGS) entry which is preliminary data.</text>
</comment>
<evidence type="ECO:0000256" key="5">
    <source>
        <dbReference type="ARBA" id="ARBA00012579"/>
    </source>
</evidence>
<dbReference type="NCBIfam" id="TIGR00151">
    <property type="entry name" value="ispF"/>
    <property type="match status" value="1"/>
</dbReference>
<feature type="binding site" evidence="9">
    <location>
        <begin position="59"/>
        <end position="61"/>
    </location>
    <ligand>
        <name>4-CDP-2-C-methyl-D-erythritol 2-phosphate</name>
        <dbReference type="ChEBI" id="CHEBI:57919"/>
    </ligand>
</feature>
<feature type="binding site" evidence="9">
    <location>
        <begin position="135"/>
        <end position="138"/>
    </location>
    <ligand>
        <name>4-CDP-2-C-methyl-D-erythritol 2-phosphate</name>
        <dbReference type="ChEBI" id="CHEBI:57919"/>
    </ligand>
</feature>
<evidence type="ECO:0000256" key="7">
    <source>
        <dbReference type="ARBA" id="ARBA00023229"/>
    </source>
</evidence>
<evidence type="ECO:0000256" key="6">
    <source>
        <dbReference type="ARBA" id="ARBA00022723"/>
    </source>
</evidence>
<dbReference type="EMBL" id="JBFRYA010000001">
    <property type="protein sequence ID" value="MEX1667658.1"/>
    <property type="molecule type" value="Genomic_DNA"/>
</dbReference>
<evidence type="ECO:0000256" key="8">
    <source>
        <dbReference type="ARBA" id="ARBA00023239"/>
    </source>
</evidence>
<evidence type="ECO:0000256" key="3">
    <source>
        <dbReference type="ARBA" id="ARBA00008480"/>
    </source>
</evidence>
<dbReference type="PROSITE" id="PS01350">
    <property type="entry name" value="ISPF"/>
    <property type="match status" value="1"/>
</dbReference>
<comment type="catalytic activity">
    <reaction evidence="1 9 10">
        <text>4-CDP-2-C-methyl-D-erythritol 2-phosphate = 2-C-methyl-D-erythritol 2,4-cyclic diphosphate + CMP</text>
        <dbReference type="Rhea" id="RHEA:23864"/>
        <dbReference type="ChEBI" id="CHEBI:57919"/>
        <dbReference type="ChEBI" id="CHEBI:58483"/>
        <dbReference type="ChEBI" id="CHEBI:60377"/>
        <dbReference type="EC" id="4.6.1.12"/>
    </reaction>
</comment>
<dbReference type="PANTHER" id="PTHR43181:SF1">
    <property type="entry name" value="2-C-METHYL-D-ERYTHRITOL 2,4-CYCLODIPHOSPHATE SYNTHASE, CHLOROPLASTIC"/>
    <property type="match status" value="1"/>
</dbReference>
<evidence type="ECO:0000256" key="1">
    <source>
        <dbReference type="ARBA" id="ARBA00000200"/>
    </source>
</evidence>
<gene>
    <name evidence="9 12" type="primary">ispF</name>
    <name evidence="12" type="ORF">AB4876_01970</name>
</gene>
<comment type="subunit">
    <text evidence="4 9">Homotrimer.</text>
</comment>
<comment type="function">
    <text evidence="9">Involved in the biosynthesis of isopentenyl diphosphate (IPP) and dimethylallyl diphosphate (DMAPP), two major building blocks of isoprenoid compounds. Catalyzes the conversion of 4-diphosphocytidyl-2-C-methyl-D-erythritol 2-phosphate (CDP-ME2P) to 2-C-methyl-D-erythritol 2,4-cyclodiphosphate (ME-CPP) with a corresponding release of cytidine 5-monophosphate (CMP).</text>
</comment>
<feature type="binding site" evidence="9">
    <location>
        <begin position="64"/>
        <end position="68"/>
    </location>
    <ligand>
        <name>4-CDP-2-C-methyl-D-erythritol 2-phosphate</name>
        <dbReference type="ChEBI" id="CHEBI:57919"/>
    </ligand>
</feature>
<dbReference type="PANTHER" id="PTHR43181">
    <property type="entry name" value="2-C-METHYL-D-ERYTHRITOL 2,4-CYCLODIPHOSPHATE SYNTHASE, CHLOROPLASTIC"/>
    <property type="match status" value="1"/>
</dbReference>
<dbReference type="InterPro" id="IPR003526">
    <property type="entry name" value="MECDP_synthase"/>
</dbReference>
<comment type="similarity">
    <text evidence="3 9 10">Belongs to the IspF family.</text>
</comment>
<feature type="binding site" evidence="9">
    <location>
        <position position="11"/>
    </location>
    <ligand>
        <name>a divalent metal cation</name>
        <dbReference type="ChEBI" id="CHEBI:60240"/>
    </ligand>
</feature>
<comment type="cofactor">
    <cofactor evidence="9">
        <name>a divalent metal cation</name>
        <dbReference type="ChEBI" id="CHEBI:60240"/>
    </cofactor>
    <text evidence="9">Binds 1 divalent metal cation per subunit.</text>
</comment>
<keyword evidence="7 9" id="KW-0414">Isoprene biosynthesis</keyword>
<feature type="binding site" evidence="9">
    <location>
        <position position="13"/>
    </location>
    <ligand>
        <name>a divalent metal cation</name>
        <dbReference type="ChEBI" id="CHEBI:60240"/>
    </ligand>
</feature>
<evidence type="ECO:0000313" key="12">
    <source>
        <dbReference type="EMBL" id="MEX1667658.1"/>
    </source>
</evidence>
<name>A0ABV3U178_9GAMM</name>
<comment type="pathway">
    <text evidence="2 9">Isoprenoid biosynthesis; isopentenyl diphosphate biosynthesis via DXP pathway; isopentenyl diphosphate from 1-deoxy-D-xylulose 5-phosphate: step 4/6.</text>
</comment>
<evidence type="ECO:0000256" key="4">
    <source>
        <dbReference type="ARBA" id="ARBA00011233"/>
    </source>
</evidence>
<evidence type="ECO:0000256" key="9">
    <source>
        <dbReference type="HAMAP-Rule" id="MF_00107"/>
    </source>
</evidence>
<dbReference type="CDD" id="cd00554">
    <property type="entry name" value="MECDP_synthase"/>
    <property type="match status" value="1"/>
</dbReference>
<dbReference type="Gene3D" id="3.30.1330.50">
    <property type="entry name" value="2-C-methyl-D-erythritol 2,4-cyclodiphosphate synthase"/>
    <property type="match status" value="1"/>
</dbReference>
<keyword evidence="13" id="KW-1185">Reference proteome</keyword>
<evidence type="ECO:0000256" key="10">
    <source>
        <dbReference type="RuleBase" id="RU004395"/>
    </source>
</evidence>
<feature type="binding site" evidence="9">
    <location>
        <position position="145"/>
    </location>
    <ligand>
        <name>4-CDP-2-C-methyl-D-erythritol 2-phosphate</name>
        <dbReference type="ChEBI" id="CHEBI:57919"/>
    </ligand>
</feature>
<dbReference type="Pfam" id="PF02542">
    <property type="entry name" value="YgbB"/>
    <property type="match status" value="1"/>
</dbReference>
<reference evidence="12 13" key="1">
    <citation type="journal article" date="2011" name="Int. J. Syst. Evol. Microbiol.">
        <title>Zhongshania antarctica gen. nov., sp. nov. and Zhongshania guokunii sp. nov., gammaproteobacteria respectively isolated from coastal attached (fast) ice and surface seawater of the Antarctic.</title>
        <authorList>
            <person name="Li H.J."/>
            <person name="Zhang X.Y."/>
            <person name="Chen C.X."/>
            <person name="Zhang Y.J."/>
            <person name="Gao Z.M."/>
            <person name="Yu Y."/>
            <person name="Chen X.L."/>
            <person name="Chen B."/>
            <person name="Zhang Y.Z."/>
        </authorList>
    </citation>
    <scope>NUCLEOTIDE SEQUENCE [LARGE SCALE GENOMIC DNA]</scope>
    <source>
        <strain evidence="12 13">ZS6-22T</strain>
    </source>
</reference>
<dbReference type="InterPro" id="IPR020555">
    <property type="entry name" value="MECDP_synthase_CS"/>
</dbReference>
<protein>
    <recommendedName>
        <fullName evidence="5 9">2-C-methyl-D-erythritol 2,4-cyclodiphosphate synthase</fullName>
        <shortName evidence="9">MECDP-synthase</shortName>
        <shortName evidence="9">MECPP-synthase</shortName>
        <shortName evidence="9">MECPS</shortName>
        <ecNumber evidence="5 9">4.6.1.12</ecNumber>
    </recommendedName>
</protein>
<dbReference type="RefSeq" id="WP_368379968.1">
    <property type="nucleotide sequence ID" value="NZ_JBFRYA010000001.1"/>
</dbReference>
<comment type="caution">
    <text evidence="9">Lacks conserved residue(s) required for the propagation of feature annotation.</text>
</comment>
<dbReference type="Proteomes" id="UP001557485">
    <property type="component" value="Unassembled WGS sequence"/>
</dbReference>
<proteinExistence type="inferred from homology"/>
<evidence type="ECO:0000256" key="2">
    <source>
        <dbReference type="ARBA" id="ARBA00004709"/>
    </source>
</evidence>
<dbReference type="InterPro" id="IPR036571">
    <property type="entry name" value="MECDP_synthase_sf"/>
</dbReference>
<feature type="binding site" evidence="9">
    <location>
        <position position="45"/>
    </location>
    <ligand>
        <name>a divalent metal cation</name>
        <dbReference type="ChEBI" id="CHEBI:60240"/>
    </ligand>
</feature>
<keyword evidence="6 9" id="KW-0479">Metal-binding</keyword>
<feature type="domain" description="2-C-methyl-D-erythritol 2,4-cyclodiphosphate synthase" evidence="11">
    <location>
        <begin position="4"/>
        <end position="157"/>
    </location>
</feature>
<feature type="site" description="Transition state stabilizer" evidence="9">
    <location>
        <position position="136"/>
    </location>
</feature>
<feature type="site" description="Transition state stabilizer" evidence="9">
    <location>
        <position position="37"/>
    </location>
</feature>
<sequence>MTKIRIGHGYDVHQLAAGEGIHLCGVWIPCSYQLVAHSDGDVALHALCDALLGALALGDIGKHFPDTDPRYKGADSTELLAHCYQLIRAEGYALGNADITIAAQKPKLASFIPAMRASIAKVLKLDMGQISVKATTTEKLGFVGRSEGIAVDAVVLLERSNVA</sequence>
<dbReference type="HAMAP" id="MF_00107">
    <property type="entry name" value="IspF"/>
    <property type="match status" value="1"/>
</dbReference>
<evidence type="ECO:0000259" key="11">
    <source>
        <dbReference type="Pfam" id="PF02542"/>
    </source>
</evidence>
<evidence type="ECO:0000313" key="13">
    <source>
        <dbReference type="Proteomes" id="UP001557485"/>
    </source>
</evidence>
<dbReference type="SUPFAM" id="SSF69765">
    <property type="entry name" value="IpsF-like"/>
    <property type="match status" value="1"/>
</dbReference>
<dbReference type="EC" id="4.6.1.12" evidence="5 9"/>
<feature type="binding site" evidence="9">
    <location>
        <begin position="11"/>
        <end position="13"/>
    </location>
    <ligand>
        <name>4-CDP-2-C-methyl-D-erythritol 2-phosphate</name>
        <dbReference type="ChEBI" id="CHEBI:57919"/>
    </ligand>
</feature>
<accession>A0ABV3U178</accession>
<keyword evidence="8 9" id="KW-0456">Lyase</keyword>